<gene>
    <name evidence="1" type="ORF">G3N55_06870</name>
</gene>
<evidence type="ECO:0000313" key="1">
    <source>
        <dbReference type="EMBL" id="NDY42563.1"/>
    </source>
</evidence>
<dbReference type="AlphaFoldDB" id="A0A6N9TR40"/>
<comment type="caution">
    <text evidence="1">The sequence shown here is derived from an EMBL/GenBank/DDBJ whole genome shotgun (WGS) entry which is preliminary data.</text>
</comment>
<dbReference type="Proteomes" id="UP000469346">
    <property type="component" value="Unassembled WGS sequence"/>
</dbReference>
<dbReference type="RefSeq" id="WP_163298701.1">
    <property type="nucleotide sequence ID" value="NZ_JAAGRR010000066.1"/>
</dbReference>
<organism evidence="1 2">
    <name type="scientific">Dissulfurirhabdus thermomarina</name>
    <dbReference type="NCBI Taxonomy" id="1765737"/>
    <lineage>
        <taxon>Bacteria</taxon>
        <taxon>Deltaproteobacteria</taxon>
        <taxon>Dissulfurirhabdaceae</taxon>
        <taxon>Dissulfurirhabdus</taxon>
    </lineage>
</organism>
<evidence type="ECO:0000313" key="2">
    <source>
        <dbReference type="Proteomes" id="UP000469346"/>
    </source>
</evidence>
<dbReference type="InterPro" id="IPR007060">
    <property type="entry name" value="FtsL/DivIC"/>
</dbReference>
<name>A0A6N9TR40_DISTH</name>
<dbReference type="EMBL" id="JAAGRR010000066">
    <property type="protein sequence ID" value="NDY42563.1"/>
    <property type="molecule type" value="Genomic_DNA"/>
</dbReference>
<keyword evidence="2" id="KW-1185">Reference proteome</keyword>
<accession>A0A6N9TR40</accession>
<dbReference type="Pfam" id="PF04977">
    <property type="entry name" value="DivIC"/>
    <property type="match status" value="1"/>
</dbReference>
<sequence>MWLLGGLLLLVAAWDVAGPFGLWKLRHLAHSRHWLQARVAALRQERDSLRGEISRLEGDAGYQERAVRRILGWVKDGEILFRFPEGR</sequence>
<proteinExistence type="predicted"/>
<reference evidence="1 2" key="1">
    <citation type="submission" date="2020-02" db="EMBL/GenBank/DDBJ databases">
        <title>Comparative genomics of sulfur disproportionating microorganisms.</title>
        <authorList>
            <person name="Ward L.M."/>
            <person name="Bertran E."/>
            <person name="Johnston D.T."/>
        </authorList>
    </citation>
    <scope>NUCLEOTIDE SEQUENCE [LARGE SCALE GENOMIC DNA]</scope>
    <source>
        <strain evidence="1 2">DSM 100025</strain>
    </source>
</reference>
<protein>
    <submittedName>
        <fullName evidence="1">Septum formation initiator family protein</fullName>
    </submittedName>
</protein>